<dbReference type="Pfam" id="PF05853">
    <property type="entry name" value="BKACE"/>
    <property type="match status" value="1"/>
</dbReference>
<name>A0A2N5XKF1_9HYPH</name>
<evidence type="ECO:0000313" key="2">
    <source>
        <dbReference type="Proteomes" id="UP000234881"/>
    </source>
</evidence>
<keyword evidence="2" id="KW-1185">Reference proteome</keyword>
<sequence length="285" mass="30412">MILGIPKPVSVSFAANGIGRSKRDYLGLPLKREELLEAAKAAQNAGASLFSFSVRDEKGLYCVDPDICSEVVMALRDALDGAMVLQLELDASSGASPAQFGALLSKAQPDACQIPLNQILPRDGDEADEEAARDLFDLCDQLKIGVQIAINQATDIDWFYAFRQYGIIPETCQSLLFILGSDGEDPSSEPHRLRGFLAGMEKQNLLGKIAWSVAAFGPQETAALTAAMALGGHIAPGSAYNIHTVEGELFLSPQDQLTALGDLAGRLGRPTASAFETRTLLFGAR</sequence>
<protein>
    <recommendedName>
        <fullName evidence="3">3-keto-5-aminohexanoate cleavage protein</fullName>
    </recommendedName>
</protein>
<accession>A0A2N5XKF1</accession>
<organism evidence="1 2">
    <name type="scientific">Cohaesibacter celericrescens</name>
    <dbReference type="NCBI Taxonomy" id="2067669"/>
    <lineage>
        <taxon>Bacteria</taxon>
        <taxon>Pseudomonadati</taxon>
        <taxon>Pseudomonadota</taxon>
        <taxon>Alphaproteobacteria</taxon>
        <taxon>Hyphomicrobiales</taxon>
        <taxon>Cohaesibacteraceae</taxon>
    </lineage>
</organism>
<dbReference type="InterPro" id="IPR008567">
    <property type="entry name" value="BKACE"/>
</dbReference>
<dbReference type="OrthoDB" id="8441720at2"/>
<dbReference type="RefSeq" id="WP_101535809.1">
    <property type="nucleotide sequence ID" value="NZ_PKUQ01000055.1"/>
</dbReference>
<dbReference type="EMBL" id="PKUQ01000055">
    <property type="protein sequence ID" value="PLW74910.1"/>
    <property type="molecule type" value="Genomic_DNA"/>
</dbReference>
<comment type="caution">
    <text evidence="1">The sequence shown here is derived from an EMBL/GenBank/DDBJ whole genome shotgun (WGS) entry which is preliminary data.</text>
</comment>
<proteinExistence type="predicted"/>
<dbReference type="Proteomes" id="UP000234881">
    <property type="component" value="Unassembled WGS sequence"/>
</dbReference>
<dbReference type="GO" id="GO:0043720">
    <property type="term" value="F:3-keto-5-aminohexanoate cleavage activity"/>
    <property type="evidence" value="ECO:0007669"/>
    <property type="project" value="InterPro"/>
</dbReference>
<evidence type="ECO:0000313" key="1">
    <source>
        <dbReference type="EMBL" id="PLW74910.1"/>
    </source>
</evidence>
<dbReference type="AlphaFoldDB" id="A0A2N5XKF1"/>
<evidence type="ECO:0008006" key="3">
    <source>
        <dbReference type="Google" id="ProtNLM"/>
    </source>
</evidence>
<reference evidence="1 2" key="1">
    <citation type="submission" date="2018-01" db="EMBL/GenBank/DDBJ databases">
        <title>The draft genome sequence of Cohaesibacter sp. H1304.</title>
        <authorList>
            <person name="Wang N.-N."/>
            <person name="Du Z.-J."/>
        </authorList>
    </citation>
    <scope>NUCLEOTIDE SEQUENCE [LARGE SCALE GENOMIC DNA]</scope>
    <source>
        <strain evidence="1 2">H1304</strain>
    </source>
</reference>
<dbReference type="InterPro" id="IPR013785">
    <property type="entry name" value="Aldolase_TIM"/>
</dbReference>
<dbReference type="Gene3D" id="3.20.20.70">
    <property type="entry name" value="Aldolase class I"/>
    <property type="match status" value="1"/>
</dbReference>
<gene>
    <name evidence="1" type="ORF">C0081_21605</name>
</gene>